<dbReference type="InterPro" id="IPR051150">
    <property type="entry name" value="SWT21/TCAB1_mRNA_Telomere"/>
</dbReference>
<dbReference type="OrthoDB" id="239865at2759"/>
<feature type="compositionally biased region" description="Low complexity" evidence="1">
    <location>
        <begin position="52"/>
        <end position="69"/>
    </location>
</feature>
<feature type="region of interest" description="Disordered" evidence="1">
    <location>
        <begin position="17"/>
        <end position="78"/>
    </location>
</feature>
<dbReference type="HOGENOM" id="CLU_022731_0_2_1"/>
<sequence length="489" mass="52695">MSGAGIYVRCLASTRCGQQEVGKDQWDGEAQGSKVLEEVENDEPEDEDDAVESSNLSSSSVSSSSSSPSAAQRQRNLHHTSCVQEAQLSPDGSCIFTSDYNRSFSVYPVSNDIGSHTSAQNLTPYASFRSPNPVWAFAANPLFNLQDANSTTVLVSRRDSYITLHNALWDISRTYANEENSPPTSGPVDISTPLASYKLINNLTEAVTAPISLAYSHDGANFFGGSQDKIVIFDLQETDKPIHTIATIPARRNKLKGGGRGFKGYISALSLSPPSPSSRDGLLAAGSRTRHIGIYDPTSGAEVTSFALPGTTSGTKSRNENFRDVMGDGVSSLKWSPCGNYLYVAERNADVLLIYDVRSFSLALGYCTGRSALTKQKLTFDIWNAGQSPYDVEGFSHEVWAGGTDGKVRVWRDAYAKEGAVLPDEIVSVGREDESVVASLVHPSGSLVVAASGVVRVEEEEEEQRGVQRGGGVRPRFREWGNVDILALG</sequence>
<dbReference type="PANTHER" id="PTHR13211">
    <property type="entry name" value="TELOMERASE CAJAL BODY PROTEIN 1"/>
    <property type="match status" value="1"/>
</dbReference>
<dbReference type="eggNOG" id="KOG2919">
    <property type="taxonomic scope" value="Eukaryota"/>
</dbReference>
<organism evidence="2 3">
    <name type="scientific">Cochliobolus carbonum (strain 26-R-13)</name>
    <name type="common">Maize leaf spot fungus</name>
    <name type="synonym">Bipolaris zeicola</name>
    <dbReference type="NCBI Taxonomy" id="930089"/>
    <lineage>
        <taxon>Eukaryota</taxon>
        <taxon>Fungi</taxon>
        <taxon>Dikarya</taxon>
        <taxon>Ascomycota</taxon>
        <taxon>Pezizomycotina</taxon>
        <taxon>Dothideomycetes</taxon>
        <taxon>Pleosporomycetidae</taxon>
        <taxon>Pleosporales</taxon>
        <taxon>Pleosporineae</taxon>
        <taxon>Pleosporaceae</taxon>
        <taxon>Bipolaris</taxon>
    </lineage>
</organism>
<dbReference type="InterPro" id="IPR036322">
    <property type="entry name" value="WD40_repeat_dom_sf"/>
</dbReference>
<evidence type="ECO:0008006" key="4">
    <source>
        <dbReference type="Google" id="ProtNLM"/>
    </source>
</evidence>
<accession>W6YDH6</accession>
<keyword evidence="3" id="KW-1185">Reference proteome</keyword>
<dbReference type="SUPFAM" id="SSF50978">
    <property type="entry name" value="WD40 repeat-like"/>
    <property type="match status" value="1"/>
</dbReference>
<dbReference type="GeneID" id="19145272"/>
<dbReference type="Proteomes" id="UP000053841">
    <property type="component" value="Unassembled WGS sequence"/>
</dbReference>
<dbReference type="EMBL" id="KI964549">
    <property type="protein sequence ID" value="EUC37572.1"/>
    <property type="molecule type" value="Genomic_DNA"/>
</dbReference>
<feature type="compositionally biased region" description="Acidic residues" evidence="1">
    <location>
        <begin position="38"/>
        <end position="51"/>
    </location>
</feature>
<name>W6YDH6_COCC2</name>
<proteinExistence type="predicted"/>
<dbReference type="Gene3D" id="2.130.10.10">
    <property type="entry name" value="YVTN repeat-like/Quinoprotein amine dehydrogenase"/>
    <property type="match status" value="1"/>
</dbReference>
<dbReference type="SMART" id="SM00320">
    <property type="entry name" value="WD40"/>
    <property type="match status" value="5"/>
</dbReference>
<protein>
    <recommendedName>
        <fullName evidence="4">Anaphase-promoting complex subunit 4 WD40 domain-containing protein</fullName>
    </recommendedName>
</protein>
<dbReference type="RefSeq" id="XP_007708026.1">
    <property type="nucleotide sequence ID" value="XM_007709836.1"/>
</dbReference>
<dbReference type="KEGG" id="bze:COCCADRAFT_22763"/>
<reference evidence="2 3" key="1">
    <citation type="journal article" date="2013" name="PLoS Genet.">
        <title>Comparative genome structure, secondary metabolite, and effector coding capacity across Cochliobolus pathogens.</title>
        <authorList>
            <person name="Condon B.J."/>
            <person name="Leng Y."/>
            <person name="Wu D."/>
            <person name="Bushley K.E."/>
            <person name="Ohm R.A."/>
            <person name="Otillar R."/>
            <person name="Martin J."/>
            <person name="Schackwitz W."/>
            <person name="Grimwood J."/>
            <person name="MohdZainudin N."/>
            <person name="Xue C."/>
            <person name="Wang R."/>
            <person name="Manning V.A."/>
            <person name="Dhillon B."/>
            <person name="Tu Z.J."/>
            <person name="Steffenson B.J."/>
            <person name="Salamov A."/>
            <person name="Sun H."/>
            <person name="Lowry S."/>
            <person name="LaButti K."/>
            <person name="Han J."/>
            <person name="Copeland A."/>
            <person name="Lindquist E."/>
            <person name="Barry K."/>
            <person name="Schmutz J."/>
            <person name="Baker S.E."/>
            <person name="Ciuffetti L.M."/>
            <person name="Grigoriev I.V."/>
            <person name="Zhong S."/>
            <person name="Turgeon B.G."/>
        </authorList>
    </citation>
    <scope>NUCLEOTIDE SEQUENCE [LARGE SCALE GENOMIC DNA]</scope>
    <source>
        <strain evidence="2 3">26-R-13</strain>
    </source>
</reference>
<dbReference type="PANTHER" id="PTHR13211:SF0">
    <property type="entry name" value="TELOMERASE CAJAL BODY PROTEIN 1"/>
    <property type="match status" value="1"/>
</dbReference>
<gene>
    <name evidence="2" type="ORF">COCCADRAFT_22763</name>
</gene>
<dbReference type="AlphaFoldDB" id="W6YDH6"/>
<dbReference type="STRING" id="930089.W6YDH6"/>
<evidence type="ECO:0000256" key="1">
    <source>
        <dbReference type="SAM" id="MobiDB-lite"/>
    </source>
</evidence>
<dbReference type="InterPro" id="IPR001680">
    <property type="entry name" value="WD40_rpt"/>
</dbReference>
<evidence type="ECO:0000313" key="2">
    <source>
        <dbReference type="EMBL" id="EUC37572.1"/>
    </source>
</evidence>
<evidence type="ECO:0000313" key="3">
    <source>
        <dbReference type="Proteomes" id="UP000053841"/>
    </source>
</evidence>
<dbReference type="InterPro" id="IPR015943">
    <property type="entry name" value="WD40/YVTN_repeat-like_dom_sf"/>
</dbReference>